<sequence>MAGPPTALLKRRLYPKAQHASAQPMMPPANPNKRFVVVRAFRVYYYGLDLDVNGLIVTGN</sequence>
<dbReference type="AlphaFoldDB" id="A0A4U6XBU6"/>
<comment type="caution">
    <text evidence="1">The sequence shown here is derived from an EMBL/GenBank/DDBJ whole genome shotgun (WGS) entry which is preliminary data.</text>
</comment>
<reference evidence="1 2" key="1">
    <citation type="journal article" date="2019" name="PLoS ONE">
        <title>Comparative genome analysis indicates high evolutionary potential of pathogenicity genes in Colletotrichum tanaceti.</title>
        <authorList>
            <person name="Lelwala R.V."/>
            <person name="Korhonen P.K."/>
            <person name="Young N.D."/>
            <person name="Scott J.B."/>
            <person name="Ades P.A."/>
            <person name="Gasser R.B."/>
            <person name="Taylor P.W.J."/>
        </authorList>
    </citation>
    <scope>NUCLEOTIDE SEQUENCE [LARGE SCALE GENOMIC DNA]</scope>
    <source>
        <strain evidence="1">BRIP57314</strain>
    </source>
</reference>
<organism evidence="1 2">
    <name type="scientific">Colletotrichum tanaceti</name>
    <dbReference type="NCBI Taxonomy" id="1306861"/>
    <lineage>
        <taxon>Eukaryota</taxon>
        <taxon>Fungi</taxon>
        <taxon>Dikarya</taxon>
        <taxon>Ascomycota</taxon>
        <taxon>Pezizomycotina</taxon>
        <taxon>Sordariomycetes</taxon>
        <taxon>Hypocreomycetidae</taxon>
        <taxon>Glomerellales</taxon>
        <taxon>Glomerellaceae</taxon>
        <taxon>Colletotrichum</taxon>
        <taxon>Colletotrichum destructivum species complex</taxon>
    </lineage>
</organism>
<evidence type="ECO:0000313" key="1">
    <source>
        <dbReference type="EMBL" id="TKW52619.1"/>
    </source>
</evidence>
<evidence type="ECO:0000313" key="2">
    <source>
        <dbReference type="Proteomes" id="UP000310108"/>
    </source>
</evidence>
<protein>
    <submittedName>
        <fullName evidence="1">Uncharacterized protein</fullName>
    </submittedName>
</protein>
<dbReference type="Proteomes" id="UP000310108">
    <property type="component" value="Unassembled WGS sequence"/>
</dbReference>
<keyword evidence="2" id="KW-1185">Reference proteome</keyword>
<gene>
    <name evidence="1" type="ORF">CTA1_12556</name>
</gene>
<proteinExistence type="predicted"/>
<name>A0A4U6XBU6_9PEZI</name>
<dbReference type="EMBL" id="PJEX01000229">
    <property type="protein sequence ID" value="TKW52619.1"/>
    <property type="molecule type" value="Genomic_DNA"/>
</dbReference>
<accession>A0A4U6XBU6</accession>